<accession>A0A841SVL1</accession>
<dbReference type="PROSITE" id="PS51849">
    <property type="entry name" value="RSGI_N"/>
    <property type="match status" value="1"/>
</dbReference>
<evidence type="ECO:0000313" key="9">
    <source>
        <dbReference type="EMBL" id="MBB6633657.1"/>
    </source>
</evidence>
<comment type="subcellular location">
    <subcellularLocation>
        <location evidence="1">Cell membrane</location>
        <topology evidence="1">Single-pass membrane protein</topology>
    </subcellularLocation>
</comment>
<dbReference type="AlphaFoldDB" id="A0A841SVL1"/>
<evidence type="ECO:0000256" key="7">
    <source>
        <dbReference type="SAM" id="Phobius"/>
    </source>
</evidence>
<dbReference type="Proteomes" id="UP000535838">
    <property type="component" value="Unassembled WGS sequence"/>
</dbReference>
<comment type="caution">
    <text evidence="9">The sequence shown here is derived from an EMBL/GenBank/DDBJ whole genome shotgun (WGS) entry which is preliminary data.</text>
</comment>
<keyword evidence="5 7" id="KW-0472">Membrane</keyword>
<gene>
    <name evidence="9" type="ORF">H7B67_06015</name>
</gene>
<organism evidence="9 10">
    <name type="scientific">Cohnella thailandensis</name>
    <dbReference type="NCBI Taxonomy" id="557557"/>
    <lineage>
        <taxon>Bacteria</taxon>
        <taxon>Bacillati</taxon>
        <taxon>Bacillota</taxon>
        <taxon>Bacilli</taxon>
        <taxon>Bacillales</taxon>
        <taxon>Paenibacillaceae</taxon>
        <taxon>Cohnella</taxon>
    </lineage>
</organism>
<dbReference type="Pfam" id="PF12791">
    <property type="entry name" value="RsgI_N"/>
    <property type="match status" value="1"/>
</dbReference>
<evidence type="ECO:0000256" key="1">
    <source>
        <dbReference type="ARBA" id="ARBA00004162"/>
    </source>
</evidence>
<dbReference type="InterPro" id="IPR024449">
    <property type="entry name" value="Anti-sigma_RsgI_N"/>
</dbReference>
<feature type="transmembrane region" description="Helical" evidence="7">
    <location>
        <begin position="59"/>
        <end position="79"/>
    </location>
</feature>
<keyword evidence="2" id="KW-1003">Cell membrane</keyword>
<keyword evidence="3 7" id="KW-0812">Transmembrane</keyword>
<evidence type="ECO:0000256" key="4">
    <source>
        <dbReference type="ARBA" id="ARBA00022989"/>
    </source>
</evidence>
<evidence type="ECO:0000259" key="8">
    <source>
        <dbReference type="PROSITE" id="PS51849"/>
    </source>
</evidence>
<feature type="compositionally biased region" description="Basic and acidic residues" evidence="6">
    <location>
        <begin position="274"/>
        <end position="328"/>
    </location>
</feature>
<evidence type="ECO:0000256" key="5">
    <source>
        <dbReference type="ARBA" id="ARBA00023136"/>
    </source>
</evidence>
<feature type="region of interest" description="Disordered" evidence="6">
    <location>
        <begin position="264"/>
        <end position="465"/>
    </location>
</feature>
<dbReference type="Pfam" id="PF23750">
    <property type="entry name" value="RsgI_M"/>
    <property type="match status" value="1"/>
</dbReference>
<reference evidence="9 10" key="1">
    <citation type="submission" date="2020-08" db="EMBL/GenBank/DDBJ databases">
        <title>Cohnella phylogeny.</title>
        <authorList>
            <person name="Dunlap C."/>
        </authorList>
    </citation>
    <scope>NUCLEOTIDE SEQUENCE [LARGE SCALE GENOMIC DNA]</scope>
    <source>
        <strain evidence="9 10">DSM 25241</strain>
    </source>
</reference>
<name>A0A841SVL1_9BACL</name>
<feature type="compositionally biased region" description="Low complexity" evidence="6">
    <location>
        <begin position="350"/>
        <end position="360"/>
    </location>
</feature>
<feature type="compositionally biased region" description="Polar residues" evidence="6">
    <location>
        <begin position="374"/>
        <end position="384"/>
    </location>
</feature>
<feature type="compositionally biased region" description="Basic and acidic residues" evidence="6">
    <location>
        <begin position="426"/>
        <end position="457"/>
    </location>
</feature>
<keyword evidence="4 7" id="KW-1133">Transmembrane helix</keyword>
<evidence type="ECO:0000256" key="6">
    <source>
        <dbReference type="SAM" id="MobiDB-lite"/>
    </source>
</evidence>
<proteinExistence type="predicted"/>
<dbReference type="GO" id="GO:0005886">
    <property type="term" value="C:plasma membrane"/>
    <property type="evidence" value="ECO:0007669"/>
    <property type="project" value="UniProtKB-SubCell"/>
</dbReference>
<sequence length="465" mass="50254">MSKAIVMSLKGRRAVVLAQGGRFVMVPREKHYQIGDEIEFEAEEVRSLPRTASGRRVRWAAGAGGAAVLCLLLFGGLWLRTPPVVAYVTMDVNPSVELGVDGKDRVRQLRAVNPDAIPIIEGIDYKGESLESVTDQIVDKLASLKLLEGEDAEVVLTTVPVGKVDEEWESEISEMIKHSIEEAGASAGTAGTSEGTAKGNGEGAETAETTPVVTTVSVPKEVREQANAKGVSAGKMAFWLKAESQGHRVPLQKLKSESLNQISSSWGGVSSVLKESEDKDKIKSDEEWRELVSKAQEKEKKRQEAREKKQNSAKDDKGKTSNKPKAEQKPGTAAGGKENKPSTAPPAPSSSPSAEQASVSKNGAKAENGDNAPKATNGTSNRPSSPKDPGKNKPWNGKSEGNRWGREDQDQDDKKSSYDDQSSSKNDPREEKNERNEDKDKNKNGQRDRDGNDRQDSRGNNGGND</sequence>
<feature type="domain" description="RsgI N-terminal anti-sigma" evidence="8">
    <location>
        <begin position="2"/>
        <end position="49"/>
    </location>
</feature>
<keyword evidence="10" id="KW-1185">Reference proteome</keyword>
<dbReference type="RefSeq" id="WP_185118886.1">
    <property type="nucleotide sequence ID" value="NZ_JACJVQ010000005.1"/>
</dbReference>
<dbReference type="EMBL" id="JACJVQ010000005">
    <property type="protein sequence ID" value="MBB6633657.1"/>
    <property type="molecule type" value="Genomic_DNA"/>
</dbReference>
<evidence type="ECO:0000256" key="2">
    <source>
        <dbReference type="ARBA" id="ARBA00022475"/>
    </source>
</evidence>
<dbReference type="InterPro" id="IPR055431">
    <property type="entry name" value="RsgI_M"/>
</dbReference>
<evidence type="ECO:0000256" key="3">
    <source>
        <dbReference type="ARBA" id="ARBA00022692"/>
    </source>
</evidence>
<feature type="region of interest" description="Disordered" evidence="6">
    <location>
        <begin position="185"/>
        <end position="216"/>
    </location>
</feature>
<feature type="compositionally biased region" description="Basic and acidic residues" evidence="6">
    <location>
        <begin position="400"/>
        <end position="418"/>
    </location>
</feature>
<protein>
    <submittedName>
        <fullName evidence="9">Anti-sigma factor domain-containing protein</fullName>
    </submittedName>
</protein>
<evidence type="ECO:0000313" key="10">
    <source>
        <dbReference type="Proteomes" id="UP000535838"/>
    </source>
</evidence>